<dbReference type="EMBL" id="JBIACK010000005">
    <property type="protein sequence ID" value="MFE8701551.1"/>
    <property type="molecule type" value="Genomic_DNA"/>
</dbReference>
<comment type="caution">
    <text evidence="2">The sequence shown here is derived from an EMBL/GenBank/DDBJ whole genome shotgun (WGS) entry which is preliminary data.</text>
</comment>
<name>A0ABW6KBH7_9BACI</name>
<dbReference type="Proteomes" id="UP001601059">
    <property type="component" value="Unassembled WGS sequence"/>
</dbReference>
<evidence type="ECO:0000313" key="2">
    <source>
        <dbReference type="EMBL" id="MFE8701551.1"/>
    </source>
</evidence>
<proteinExistence type="predicted"/>
<feature type="domain" description="PRTase-CE" evidence="1">
    <location>
        <begin position="32"/>
        <end position="273"/>
    </location>
</feature>
<evidence type="ECO:0000313" key="3">
    <source>
        <dbReference type="Proteomes" id="UP001601059"/>
    </source>
</evidence>
<protein>
    <recommendedName>
        <fullName evidence="1">PRTase-CE domain-containing protein</fullName>
    </recommendedName>
</protein>
<evidence type="ECO:0000259" key="1">
    <source>
        <dbReference type="Pfam" id="PF24390"/>
    </source>
</evidence>
<dbReference type="RefSeq" id="WP_389361505.1">
    <property type="nucleotide sequence ID" value="NZ_JBIACK010000005.1"/>
</dbReference>
<reference evidence="2 3" key="1">
    <citation type="submission" date="2024-08" db="EMBL/GenBank/DDBJ databases">
        <title>Two novel Cytobacillus novel species.</title>
        <authorList>
            <person name="Liu G."/>
        </authorList>
    </citation>
    <scope>NUCLEOTIDE SEQUENCE [LARGE SCALE GENOMIC DNA]</scope>
    <source>
        <strain evidence="2 3">FJAT-54145</strain>
    </source>
</reference>
<accession>A0ABW6KBH7</accession>
<keyword evidence="3" id="KW-1185">Reference proteome</keyword>
<dbReference type="InterPro" id="IPR056920">
    <property type="entry name" value="PRTase-CE"/>
</dbReference>
<dbReference type="Pfam" id="PF24390">
    <property type="entry name" value="PRTase-CE"/>
    <property type="match status" value="1"/>
</dbReference>
<organism evidence="2 3">
    <name type="scientific">Cytobacillus spartinae</name>
    <dbReference type="NCBI Taxonomy" id="3299023"/>
    <lineage>
        <taxon>Bacteria</taxon>
        <taxon>Bacillati</taxon>
        <taxon>Bacillota</taxon>
        <taxon>Bacilli</taxon>
        <taxon>Bacillales</taxon>
        <taxon>Bacillaceae</taxon>
        <taxon>Cytobacillus</taxon>
    </lineage>
</organism>
<sequence length="291" mass="34220">MEKSPNLDKIINSFIEKYGEEEIYTKNLYTKVSDWLKNTDDSEIKLILIDLLSDFRFYSKIEIKQILHKQLIESLKIVNIDTTNIIPLITKDGRANSSSDLIHLLKELDKEHDLELYRDTIINDVKYIKEDITDVILFDDISGTGNTIINYFKENTDSFLGKNIILNLISITNTAKDALNGFFENNNLTVELRFEHEYEKVFINHPRLNDDHLNILKDFEKEIWGKDGNILGYNDSQLLVGFSHNIPNNTISSFWYHPDFNGKIQNWNTLFRRYTKKKRPKQNRQIAKRRG</sequence>
<gene>
    <name evidence="2" type="ORF">ACFYKX_13180</name>
</gene>